<gene>
    <name evidence="3" type="ORF">Gferi_01635</name>
</gene>
<dbReference type="CDD" id="cd02440">
    <property type="entry name" value="AdoMet_MTases"/>
    <property type="match status" value="1"/>
</dbReference>
<dbReference type="AlphaFoldDB" id="A0A1D8GBW9"/>
<dbReference type="InterPro" id="IPR004398">
    <property type="entry name" value="RNA_MeTrfase_RsmD"/>
</dbReference>
<name>A0A1D8GBW9_9FIRM</name>
<dbReference type="STRING" id="1424294.Gferi_01635"/>
<protein>
    <submittedName>
        <fullName evidence="3">16S rRNA (Guanine(966)-N(2))-methyltransferase RsmD</fullName>
    </submittedName>
</protein>
<dbReference type="EMBL" id="CP017269">
    <property type="protein sequence ID" value="AOT68405.1"/>
    <property type="molecule type" value="Genomic_DNA"/>
</dbReference>
<keyword evidence="2 3" id="KW-0808">Transferase</keyword>
<dbReference type="Gene3D" id="3.40.50.150">
    <property type="entry name" value="Vaccinia Virus protein VP39"/>
    <property type="match status" value="1"/>
</dbReference>
<keyword evidence="4" id="KW-1185">Reference proteome</keyword>
<dbReference type="GO" id="GO:0003676">
    <property type="term" value="F:nucleic acid binding"/>
    <property type="evidence" value="ECO:0007669"/>
    <property type="project" value="InterPro"/>
</dbReference>
<dbReference type="PIRSF" id="PIRSF004553">
    <property type="entry name" value="CHP00095"/>
    <property type="match status" value="1"/>
</dbReference>
<dbReference type="InterPro" id="IPR029063">
    <property type="entry name" value="SAM-dependent_MTases_sf"/>
</dbReference>
<reference evidence="3 4" key="1">
    <citation type="submission" date="2016-09" db="EMBL/GenBank/DDBJ databases">
        <title>Genomic analysis reveals versatility of anaerobic energy metabolism of Geosporobacter ferrireducens IRF9 of phylum Firmicutes.</title>
        <authorList>
            <person name="Kim S.-J."/>
        </authorList>
    </citation>
    <scope>NUCLEOTIDE SEQUENCE [LARGE SCALE GENOMIC DNA]</scope>
    <source>
        <strain evidence="3 4">IRF9</strain>
    </source>
</reference>
<proteinExistence type="predicted"/>
<sequence>MRVIAGLAKGRRLKSPVGLATRPTTDRIKESIFSILHPYLLESYVLDLFSGTGNLGIEALSRGAEKAIFVDNNKNSIRVICENIEITGFKEKSKVFHQEALKTIRELAHLEQKYDIVFMDPPYLKGFIIPCVQAIEEEGLLSSTGIIVIEHDSKDVLPEKFAKLTRIKNRKYGNTTISIYSEEA</sequence>
<dbReference type="PROSITE" id="PS00092">
    <property type="entry name" value="N6_MTASE"/>
    <property type="match status" value="1"/>
</dbReference>
<evidence type="ECO:0000256" key="1">
    <source>
        <dbReference type="ARBA" id="ARBA00022603"/>
    </source>
</evidence>
<dbReference type="InterPro" id="IPR002052">
    <property type="entry name" value="DNA_methylase_N6_adenine_CS"/>
</dbReference>
<dbReference type="PANTHER" id="PTHR43542">
    <property type="entry name" value="METHYLTRANSFERASE"/>
    <property type="match status" value="1"/>
</dbReference>
<dbReference type="GO" id="GO:0031167">
    <property type="term" value="P:rRNA methylation"/>
    <property type="evidence" value="ECO:0007669"/>
    <property type="project" value="InterPro"/>
</dbReference>
<dbReference type="KEGG" id="gfe:Gferi_01635"/>
<evidence type="ECO:0000256" key="2">
    <source>
        <dbReference type="ARBA" id="ARBA00022679"/>
    </source>
</evidence>
<keyword evidence="1 3" id="KW-0489">Methyltransferase</keyword>
<evidence type="ECO:0000313" key="3">
    <source>
        <dbReference type="EMBL" id="AOT68405.1"/>
    </source>
</evidence>
<dbReference type="PANTHER" id="PTHR43542:SF1">
    <property type="entry name" value="METHYLTRANSFERASE"/>
    <property type="match status" value="1"/>
</dbReference>
<accession>A0A1D8GBW9</accession>
<dbReference type="SUPFAM" id="SSF53335">
    <property type="entry name" value="S-adenosyl-L-methionine-dependent methyltransferases"/>
    <property type="match status" value="1"/>
</dbReference>
<organism evidence="3 4">
    <name type="scientific">Geosporobacter ferrireducens</name>
    <dbReference type="NCBI Taxonomy" id="1424294"/>
    <lineage>
        <taxon>Bacteria</taxon>
        <taxon>Bacillati</taxon>
        <taxon>Bacillota</taxon>
        <taxon>Clostridia</taxon>
        <taxon>Peptostreptococcales</taxon>
        <taxon>Thermotaleaceae</taxon>
        <taxon>Geosporobacter</taxon>
    </lineage>
</organism>
<dbReference type="RefSeq" id="WP_069973958.1">
    <property type="nucleotide sequence ID" value="NZ_CP017269.1"/>
</dbReference>
<dbReference type="Pfam" id="PF03602">
    <property type="entry name" value="Cons_hypoth95"/>
    <property type="match status" value="1"/>
</dbReference>
<dbReference type="GO" id="GO:0008168">
    <property type="term" value="F:methyltransferase activity"/>
    <property type="evidence" value="ECO:0007669"/>
    <property type="project" value="UniProtKB-KW"/>
</dbReference>
<evidence type="ECO:0000313" key="4">
    <source>
        <dbReference type="Proteomes" id="UP000095743"/>
    </source>
</evidence>
<dbReference type="NCBIfam" id="TIGR00095">
    <property type="entry name" value="16S rRNA (guanine(966)-N(2))-methyltransferase RsmD"/>
    <property type="match status" value="1"/>
</dbReference>
<dbReference type="Proteomes" id="UP000095743">
    <property type="component" value="Chromosome"/>
</dbReference>